<dbReference type="Pfam" id="PF05916">
    <property type="entry name" value="Sld5"/>
    <property type="match status" value="1"/>
</dbReference>
<dbReference type="Gene3D" id="3.40.5.50">
    <property type="match status" value="1"/>
</dbReference>
<keyword evidence="4" id="KW-0539">Nucleus</keyword>
<comment type="similarity">
    <text evidence="2">Belongs to the GINS2/PSF2 family.</text>
</comment>
<dbReference type="InterPro" id="IPR007257">
    <property type="entry name" value="GINS_Psf2"/>
</dbReference>
<dbReference type="InterPro" id="IPR036224">
    <property type="entry name" value="GINS_bundle-like_dom_sf"/>
</dbReference>
<evidence type="ECO:0000256" key="1">
    <source>
        <dbReference type="ARBA" id="ARBA00004123"/>
    </source>
</evidence>
<name>A0ABN7SU24_OIKDI</name>
<dbReference type="PANTHER" id="PTHR12772">
    <property type="entry name" value="DNA REPLICATION COMPLEX GINS PROTEIN PSF2"/>
    <property type="match status" value="1"/>
</dbReference>
<evidence type="ECO:0000256" key="6">
    <source>
        <dbReference type="SAM" id="MobiDB-lite"/>
    </source>
</evidence>
<dbReference type="CDD" id="cd11712">
    <property type="entry name" value="GINS_A_psf2"/>
    <property type="match status" value="1"/>
</dbReference>
<feature type="compositionally biased region" description="Polar residues" evidence="6">
    <location>
        <begin position="200"/>
        <end position="211"/>
    </location>
</feature>
<keyword evidence="3" id="KW-0235">DNA replication</keyword>
<dbReference type="SUPFAM" id="SSF160059">
    <property type="entry name" value="PriA/YqbF domain"/>
    <property type="match status" value="1"/>
</dbReference>
<evidence type="ECO:0000259" key="8">
    <source>
        <dbReference type="Pfam" id="PF25005"/>
    </source>
</evidence>
<dbReference type="InterPro" id="IPR056784">
    <property type="entry name" value="PSF2_N"/>
</dbReference>
<dbReference type="SUPFAM" id="SSF158573">
    <property type="entry name" value="GINS helical bundle-like"/>
    <property type="match status" value="1"/>
</dbReference>
<comment type="subcellular location">
    <subcellularLocation>
        <location evidence="1">Nucleus</location>
    </subcellularLocation>
</comment>
<feature type="domain" description="GINS subunit" evidence="7">
    <location>
        <begin position="68"/>
        <end position="170"/>
    </location>
</feature>
<evidence type="ECO:0000313" key="9">
    <source>
        <dbReference type="EMBL" id="CAG5105330.1"/>
    </source>
</evidence>
<dbReference type="CDD" id="cd21694">
    <property type="entry name" value="GINS_B_Psf2"/>
    <property type="match status" value="1"/>
</dbReference>
<dbReference type="Proteomes" id="UP001158576">
    <property type="component" value="Chromosome 1"/>
</dbReference>
<evidence type="ECO:0000256" key="4">
    <source>
        <dbReference type="ARBA" id="ARBA00023242"/>
    </source>
</evidence>
<feature type="compositionally biased region" description="Low complexity" evidence="6">
    <location>
        <begin position="212"/>
        <end position="227"/>
    </location>
</feature>
<keyword evidence="10" id="KW-1185">Reference proteome</keyword>
<dbReference type="Gene3D" id="1.20.58.1020">
    <property type="match status" value="1"/>
</dbReference>
<protein>
    <recommendedName>
        <fullName evidence="5">GINS complex subunit 2</fullName>
    </recommendedName>
</protein>
<dbReference type="PANTHER" id="PTHR12772:SF0">
    <property type="entry name" value="DNA REPLICATION COMPLEX GINS PROTEIN PSF2"/>
    <property type="match status" value="1"/>
</dbReference>
<sequence>MATILPCEIEFLAEDELIKVTPRFREARLQMISGNYGPFAPGVPLKIPIWMAMNLKSRGLVIVHQPRWMSAEKLKEWLDSENADNTNAIAPLHYHYREISRMILQNCRDNLSDVTEIEQLIEDIWNVRVSKLKMSCKNVLKERWQNEIPDHGGVFKVNNFTQMEVNFIRANFLKGLNVSFVMSNKITDIEQKAAAHQLADDTTNTSSFPTGSSASTLSQFTQSQTQN</sequence>
<feature type="domain" description="DNA replication complex GINS protein PSF2 N-terminal" evidence="8">
    <location>
        <begin position="6"/>
        <end position="59"/>
    </location>
</feature>
<evidence type="ECO:0000259" key="7">
    <source>
        <dbReference type="Pfam" id="PF05916"/>
    </source>
</evidence>
<evidence type="ECO:0000256" key="2">
    <source>
        <dbReference type="ARBA" id="ARBA00010565"/>
    </source>
</evidence>
<feature type="region of interest" description="Disordered" evidence="6">
    <location>
        <begin position="200"/>
        <end position="227"/>
    </location>
</feature>
<proteinExistence type="inferred from homology"/>
<dbReference type="EMBL" id="OU015566">
    <property type="protein sequence ID" value="CAG5105330.1"/>
    <property type="molecule type" value="Genomic_DNA"/>
</dbReference>
<evidence type="ECO:0000256" key="5">
    <source>
        <dbReference type="ARBA" id="ARBA00030871"/>
    </source>
</evidence>
<organism evidence="9 10">
    <name type="scientific">Oikopleura dioica</name>
    <name type="common">Tunicate</name>
    <dbReference type="NCBI Taxonomy" id="34765"/>
    <lineage>
        <taxon>Eukaryota</taxon>
        <taxon>Metazoa</taxon>
        <taxon>Chordata</taxon>
        <taxon>Tunicata</taxon>
        <taxon>Appendicularia</taxon>
        <taxon>Copelata</taxon>
        <taxon>Oikopleuridae</taxon>
        <taxon>Oikopleura</taxon>
    </lineage>
</organism>
<accession>A0ABN7SU24</accession>
<dbReference type="InterPro" id="IPR021151">
    <property type="entry name" value="GINS_A"/>
</dbReference>
<evidence type="ECO:0000313" key="10">
    <source>
        <dbReference type="Proteomes" id="UP001158576"/>
    </source>
</evidence>
<gene>
    <name evidence="9" type="ORF">OKIOD_LOCUS10798</name>
</gene>
<evidence type="ECO:0000256" key="3">
    <source>
        <dbReference type="ARBA" id="ARBA00022705"/>
    </source>
</evidence>
<reference evidence="9 10" key="1">
    <citation type="submission" date="2021-04" db="EMBL/GenBank/DDBJ databases">
        <authorList>
            <person name="Bliznina A."/>
        </authorList>
    </citation>
    <scope>NUCLEOTIDE SEQUENCE [LARGE SCALE GENOMIC DNA]</scope>
</reference>
<dbReference type="Pfam" id="PF25005">
    <property type="entry name" value="PSF2_N"/>
    <property type="match status" value="1"/>
</dbReference>